<comment type="catalytic activity">
    <reaction evidence="1">
        <text>Endohydrolysis of (1-&gt;4)-beta-D-xylosidic linkages in xylans.</text>
        <dbReference type="EC" id="3.2.1.8"/>
    </reaction>
</comment>
<dbReference type="AlphaFoldDB" id="A0A1H6KBX6"/>
<evidence type="ECO:0000256" key="6">
    <source>
        <dbReference type="ARBA" id="ARBA00023277"/>
    </source>
</evidence>
<reference evidence="11 12" key="1">
    <citation type="submission" date="2016-10" db="EMBL/GenBank/DDBJ databases">
        <authorList>
            <person name="de Groot N.N."/>
        </authorList>
    </citation>
    <scope>NUCLEOTIDE SEQUENCE [LARGE SCALE GENOMIC DNA]</scope>
    <source>
        <strain evidence="11 12">YAD2003</strain>
    </source>
</reference>
<keyword evidence="7" id="KW-0326">Glycosidase</keyword>
<dbReference type="InterPro" id="IPR013319">
    <property type="entry name" value="GH11/12"/>
</dbReference>
<protein>
    <recommendedName>
        <fullName evidence="3">endo-1,4-beta-xylanase</fullName>
        <ecNumber evidence="3">3.2.1.8</ecNumber>
    </recommendedName>
</protein>
<dbReference type="SUPFAM" id="SSF49899">
    <property type="entry name" value="Concanavalin A-like lectins/glucanases"/>
    <property type="match status" value="2"/>
</dbReference>
<gene>
    <name evidence="11" type="ORF">SAMN02910265_02165</name>
</gene>
<dbReference type="PANTHER" id="PTHR46828">
    <property type="entry name" value="ENDO-1,4-BETA-XYLANASE A-RELATED"/>
    <property type="match status" value="1"/>
</dbReference>
<evidence type="ECO:0000259" key="10">
    <source>
        <dbReference type="Pfam" id="PF00457"/>
    </source>
</evidence>
<dbReference type="Pfam" id="PF00457">
    <property type="entry name" value="Glyco_hydro_11"/>
    <property type="match status" value="1"/>
</dbReference>
<evidence type="ECO:0000256" key="5">
    <source>
        <dbReference type="ARBA" id="ARBA00022801"/>
    </source>
</evidence>
<keyword evidence="4" id="KW-0858">Xylan degradation</keyword>
<dbReference type="GO" id="GO:0031176">
    <property type="term" value="F:endo-1,4-beta-xylanase activity"/>
    <property type="evidence" value="ECO:0007669"/>
    <property type="project" value="UniProtKB-EC"/>
</dbReference>
<evidence type="ECO:0000256" key="1">
    <source>
        <dbReference type="ARBA" id="ARBA00000681"/>
    </source>
</evidence>
<keyword evidence="5 11" id="KW-0378">Hydrolase</keyword>
<feature type="signal peptide" evidence="9">
    <location>
        <begin position="1"/>
        <end position="29"/>
    </location>
</feature>
<proteinExistence type="predicted"/>
<dbReference type="InterPro" id="IPR001137">
    <property type="entry name" value="Glyco_hydro_11"/>
</dbReference>
<evidence type="ECO:0000313" key="12">
    <source>
        <dbReference type="Proteomes" id="UP000183190"/>
    </source>
</evidence>
<name>A0A1H6KBX6_RUMFL</name>
<evidence type="ECO:0000256" key="2">
    <source>
        <dbReference type="ARBA" id="ARBA00004851"/>
    </source>
</evidence>
<evidence type="ECO:0000313" key="11">
    <source>
        <dbReference type="EMBL" id="SEH69276.1"/>
    </source>
</evidence>
<keyword evidence="8" id="KW-0624">Polysaccharide degradation</keyword>
<dbReference type="InterPro" id="IPR033123">
    <property type="entry name" value="GH11_dom"/>
</dbReference>
<sequence length="848" mass="95997">MNKCMKKMFSAMTAAAVCAVNMTVFPAYSGIIIDHNSSGVDKGYYYEFTNNDKDGTACVNMEPGGYYECSWGNEETFSTARGWKFASPVKYSDLGYISLCYMQYVNIDGFYSKDGYVRFGIRVRNSDGKTFTILEQDESSDKLSIAEKNDGYEKIGSLECVDEFKEKNIWGEFSEVKKQSVDYTLYSFADENSPMLYRRDESLEANFFNDNTRWVCVSDKLDAMAAAGCDIGDITDITLFVEAAQSKGDARIYMSEIEIENMHELVQHECEDEEAPLILRGYYDDGVRTDHYYNLSSGYPARMQVLAPSLFKADWDSTENKYNNDPVFQRGKQYKEGQSYKAVANSSIDYSMNMDVEGKYFTAVYADIVGPQTDEYNYAVDIYIVDAYQDWSPNYVEKVGELTADEQDYDVYYVLSTLVGSFKPVRRHTYYFISKDAEENGRNGKVSAKHELAPFTEFIKEKGTILGEPATLTAFVNGGTAKGSVELVKNEVTIPEFTPDDGYYARELSKVSVDSEHRFRTLDDVFYDVEGENVSMEGYAGEKIDCKWQKGSEPWSSSGIDKEHHSFSIIKDRIDSFDWNDIGGVVSFTDPASDDSQETDAGTADLIGGFKDDEKVYVDYSVDLGELSDEGEESNVIIGGYVQCHNNDYQAKSSWNGFFWDNGECQNYNILIADKWDKEIGTEIIDFPARDVIELGTIESDGVVYNVKEYYPEAAARITPYIIVSRAESLAPSEAEDIPEKFTRYENTICITDIVEKLKAFDLKLHTTQLAGFQMHTFHNAGSAVINTAEIKVIPDEEKLYTADDVQKLKDFILGKKVDIDKDTNYDLNGDGLWDTYDLCLMRNRIEK</sequence>
<evidence type="ECO:0000256" key="9">
    <source>
        <dbReference type="SAM" id="SignalP"/>
    </source>
</evidence>
<dbReference type="OrthoDB" id="1814010at2"/>
<dbReference type="RefSeq" id="WP_074717258.1">
    <property type="nucleotide sequence ID" value="NZ_FNWV01000007.1"/>
</dbReference>
<feature type="domain" description="GH11" evidence="10">
    <location>
        <begin position="329"/>
        <end position="450"/>
    </location>
</feature>
<evidence type="ECO:0000256" key="7">
    <source>
        <dbReference type="ARBA" id="ARBA00023295"/>
    </source>
</evidence>
<dbReference type="InterPro" id="IPR013320">
    <property type="entry name" value="ConA-like_dom_sf"/>
</dbReference>
<dbReference type="UniPathway" id="UPA00114"/>
<dbReference type="EC" id="3.2.1.8" evidence="3"/>
<keyword evidence="6" id="KW-0119">Carbohydrate metabolism</keyword>
<dbReference type="Gene3D" id="2.60.120.180">
    <property type="match status" value="3"/>
</dbReference>
<evidence type="ECO:0000256" key="8">
    <source>
        <dbReference type="ARBA" id="ARBA00023326"/>
    </source>
</evidence>
<evidence type="ECO:0000256" key="4">
    <source>
        <dbReference type="ARBA" id="ARBA00022651"/>
    </source>
</evidence>
<keyword evidence="9" id="KW-0732">Signal</keyword>
<comment type="pathway">
    <text evidence="2">Glycan degradation; xylan degradation.</text>
</comment>
<dbReference type="PANTHER" id="PTHR46828:SF2">
    <property type="entry name" value="ENDO-1,4-BETA-XYLANASE A-RELATED"/>
    <property type="match status" value="1"/>
</dbReference>
<evidence type="ECO:0000256" key="3">
    <source>
        <dbReference type="ARBA" id="ARBA00012590"/>
    </source>
</evidence>
<dbReference type="Proteomes" id="UP000183190">
    <property type="component" value="Unassembled WGS sequence"/>
</dbReference>
<organism evidence="11 12">
    <name type="scientific">Ruminococcus flavefaciens</name>
    <dbReference type="NCBI Taxonomy" id="1265"/>
    <lineage>
        <taxon>Bacteria</taxon>
        <taxon>Bacillati</taxon>
        <taxon>Bacillota</taxon>
        <taxon>Clostridia</taxon>
        <taxon>Eubacteriales</taxon>
        <taxon>Oscillospiraceae</taxon>
        <taxon>Ruminococcus</taxon>
    </lineage>
</organism>
<dbReference type="GO" id="GO:0045493">
    <property type="term" value="P:xylan catabolic process"/>
    <property type="evidence" value="ECO:0007669"/>
    <property type="project" value="UniProtKB-UniPathway"/>
</dbReference>
<accession>A0A1H6KBX6</accession>
<dbReference type="EMBL" id="FNWV01000007">
    <property type="protein sequence ID" value="SEH69276.1"/>
    <property type="molecule type" value="Genomic_DNA"/>
</dbReference>
<feature type="chain" id="PRO_5039673074" description="endo-1,4-beta-xylanase" evidence="9">
    <location>
        <begin position="30"/>
        <end position="848"/>
    </location>
</feature>